<name>A0A6B2LP54_9EUKA</name>
<evidence type="ECO:0000313" key="2">
    <source>
        <dbReference type="EMBL" id="NDV38617.1"/>
    </source>
</evidence>
<dbReference type="SMART" id="SM00838">
    <property type="entry name" value="EFG_C"/>
    <property type="match status" value="1"/>
</dbReference>
<dbReference type="CDD" id="cd01514">
    <property type="entry name" value="Elongation_Factor_C"/>
    <property type="match status" value="1"/>
</dbReference>
<dbReference type="PANTHER" id="PTHR42908:SF3">
    <property type="entry name" value="ELONGATION FACTOR-LIKE GTPASE 1"/>
    <property type="match status" value="1"/>
</dbReference>
<dbReference type="SUPFAM" id="SSF54980">
    <property type="entry name" value="EF-G C-terminal domain-like"/>
    <property type="match status" value="1"/>
</dbReference>
<dbReference type="Pfam" id="PF00679">
    <property type="entry name" value="EFG_C"/>
    <property type="match status" value="1"/>
</dbReference>
<reference evidence="2" key="1">
    <citation type="journal article" date="2020" name="J. Eukaryot. Microbiol.">
        <title>De novo Sequencing, Assembly and Annotation of the Transcriptome for the Free-Living Testate Amoeba Arcella intermedia.</title>
        <authorList>
            <person name="Ribeiro G.M."/>
            <person name="Porfirio-Sousa A.L."/>
            <person name="Maurer-Alcala X.X."/>
            <person name="Katz L.A."/>
            <person name="Lahr D.J.G."/>
        </authorList>
    </citation>
    <scope>NUCLEOTIDE SEQUENCE</scope>
</reference>
<dbReference type="Gene3D" id="3.30.70.240">
    <property type="match status" value="1"/>
</dbReference>
<dbReference type="GO" id="GO:0003924">
    <property type="term" value="F:GTPase activity"/>
    <property type="evidence" value="ECO:0007669"/>
    <property type="project" value="TreeGrafter"/>
</dbReference>
<dbReference type="InterPro" id="IPR000640">
    <property type="entry name" value="EFG_V-like"/>
</dbReference>
<protein>
    <recommendedName>
        <fullName evidence="1">Elongation factor EFG domain-containing protein</fullName>
    </recommendedName>
</protein>
<dbReference type="GO" id="GO:0003746">
    <property type="term" value="F:translation elongation factor activity"/>
    <property type="evidence" value="ECO:0007669"/>
    <property type="project" value="TreeGrafter"/>
</dbReference>
<dbReference type="InterPro" id="IPR035647">
    <property type="entry name" value="EFG_III/V"/>
</dbReference>
<dbReference type="SUPFAM" id="SSF54211">
    <property type="entry name" value="Ribosomal protein S5 domain 2-like"/>
    <property type="match status" value="1"/>
</dbReference>
<dbReference type="EMBL" id="GIBP01009648">
    <property type="protein sequence ID" value="NDV38617.1"/>
    <property type="molecule type" value="Transcribed_RNA"/>
</dbReference>
<accession>A0A6B2LP54</accession>
<dbReference type="GO" id="GO:1990904">
    <property type="term" value="C:ribonucleoprotein complex"/>
    <property type="evidence" value="ECO:0007669"/>
    <property type="project" value="TreeGrafter"/>
</dbReference>
<dbReference type="AlphaFoldDB" id="A0A6B2LP54"/>
<dbReference type="InterPro" id="IPR020568">
    <property type="entry name" value="Ribosomal_Su5_D2-typ_SF"/>
</dbReference>
<evidence type="ECO:0000259" key="1">
    <source>
        <dbReference type="SMART" id="SM00838"/>
    </source>
</evidence>
<organism evidence="2">
    <name type="scientific">Arcella intermedia</name>
    <dbReference type="NCBI Taxonomy" id="1963864"/>
    <lineage>
        <taxon>Eukaryota</taxon>
        <taxon>Amoebozoa</taxon>
        <taxon>Tubulinea</taxon>
        <taxon>Elardia</taxon>
        <taxon>Arcellinida</taxon>
        <taxon>Sphaerothecina</taxon>
        <taxon>Arcellidae</taxon>
        <taxon>Arcella</taxon>
    </lineage>
</organism>
<dbReference type="PANTHER" id="PTHR42908">
    <property type="entry name" value="TRANSLATION ELONGATION FACTOR-RELATED"/>
    <property type="match status" value="1"/>
</dbReference>
<dbReference type="InterPro" id="IPR014721">
    <property type="entry name" value="Ribsml_uS5_D2-typ_fold_subgr"/>
</dbReference>
<feature type="domain" description="Elongation factor EFG" evidence="1">
    <location>
        <begin position="36"/>
        <end position="124"/>
    </location>
</feature>
<proteinExistence type="predicted"/>
<sequence length="145" mass="16250">MLDITLHSDAVHRGGGQIIPAARRAFCSAMLEAKPTLLEPIHLVQVRCPEKVVEDVYLLLDKRKGFIIKESNLGDDVFVDAYVPVGELVDFDRELGSCSLRTAVFRNVFSHWRGVQGDPLQLDTPAYKLVSQIRKRKGLPPEILN</sequence>
<dbReference type="GO" id="GO:0005829">
    <property type="term" value="C:cytosol"/>
    <property type="evidence" value="ECO:0007669"/>
    <property type="project" value="TreeGrafter"/>
</dbReference>
<dbReference type="Gene3D" id="3.30.230.10">
    <property type="match status" value="1"/>
</dbReference>